<name>A0A5H3CQH5_9VIRU</name>
<evidence type="ECO:0000313" key="2">
    <source>
        <dbReference type="EMBL" id="DAC80315.1"/>
    </source>
</evidence>
<reference evidence="2" key="2">
    <citation type="submission" date="2019-07" db="EMBL/GenBank/DDBJ databases">
        <authorList>
            <person name="Buck C."/>
            <person name="Tisza M."/>
        </authorList>
    </citation>
    <scope>NUCLEOTIDE SEQUENCE</scope>
    <source>
        <strain evidence="2">4096</strain>
    </source>
</reference>
<protein>
    <submittedName>
        <fullName evidence="2">EO4</fullName>
    </submittedName>
</protein>
<dbReference type="Proteomes" id="UP001226928">
    <property type="component" value="Segment"/>
</dbReference>
<feature type="transmembrane region" description="Helical" evidence="1">
    <location>
        <begin position="36"/>
        <end position="58"/>
    </location>
</feature>
<keyword evidence="1" id="KW-1133">Transmembrane helix</keyword>
<feature type="transmembrane region" description="Helical" evidence="1">
    <location>
        <begin position="5"/>
        <end position="24"/>
    </location>
</feature>
<accession>A0A5H3CQH5</accession>
<sequence>MIYAYISSFFFCILTFIMYLYVLLEHRGKGFSDPQVVFYSIIVALQLMVLCVFLCVTVRKMVNDRARIRSLTNELNALKTHNARLTATDNPLYVESPVVGGYVQANTSRSDPRLVTVSYTNEQVSRSWS</sequence>
<evidence type="ECO:0000256" key="1">
    <source>
        <dbReference type="SAM" id="Phobius"/>
    </source>
</evidence>
<proteinExistence type="predicted"/>
<evidence type="ECO:0000313" key="3">
    <source>
        <dbReference type="Proteomes" id="UP001226928"/>
    </source>
</evidence>
<organism evidence="2 3">
    <name type="scientific">Tilapia adomavirus 2</name>
    <dbReference type="NCBI Taxonomy" id="2597804"/>
    <lineage>
        <taxon>Viruses</taxon>
        <taxon>Adomaviruses</taxon>
    </lineage>
</organism>
<reference evidence="2" key="1">
    <citation type="journal article" date="2019" name="J. ISSAAS">
        <title>Identification of 'Missing Link' Families of Small DNA Tumor Viruses.</title>
        <authorList>
            <person name="Welch N.L."/>
            <person name="Tisza M.J."/>
            <person name="Belford A."/>
            <person name="Pastrana D.V."/>
            <person name="Pang Y.-Y.S."/>
            <person name="Schiller J.T."/>
            <person name="An P."/>
            <person name="Cantalupo P.G."/>
            <person name="Pipas J.M."/>
            <person name="Koda S."/>
            <person name="Subramaniam K."/>
            <person name="Waltzek T.B."/>
            <person name="Bian C."/>
            <person name="Shi Q."/>
            <person name="Ruan Z."/>
            <person name="Ng T.F.-F."/>
            <person name="Starrett G.J."/>
            <person name="Buck C.B."/>
        </authorList>
    </citation>
    <scope>NUCLEOTIDE SEQUENCE</scope>
    <source>
        <strain evidence="2">4096</strain>
    </source>
</reference>
<keyword evidence="1" id="KW-0472">Membrane</keyword>
<dbReference type="EMBL" id="BK010892">
    <property type="protein sequence ID" value="DAC80315.1"/>
    <property type="molecule type" value="Genomic_DNA"/>
</dbReference>
<keyword evidence="1" id="KW-0812">Transmembrane</keyword>